<reference evidence="2" key="1">
    <citation type="journal article" date="2019" name="Int. J. Syst. Evol. Microbiol.">
        <title>The Global Catalogue of Microorganisms (GCM) 10K type strain sequencing project: providing services to taxonomists for standard genome sequencing and annotation.</title>
        <authorList>
            <consortium name="The Broad Institute Genomics Platform"/>
            <consortium name="The Broad Institute Genome Sequencing Center for Infectious Disease"/>
            <person name="Wu L."/>
            <person name="Ma J."/>
        </authorList>
    </citation>
    <scope>NUCLEOTIDE SEQUENCE [LARGE SCALE GENOMIC DNA]</scope>
    <source>
        <strain evidence="2">JCM 17705</strain>
    </source>
</reference>
<keyword evidence="2" id="KW-1185">Reference proteome</keyword>
<protein>
    <recommendedName>
        <fullName evidence="3">RES domain-containing protein</fullName>
    </recommendedName>
</protein>
<dbReference type="EMBL" id="BAABFT010000004">
    <property type="protein sequence ID" value="GAA4321061.1"/>
    <property type="molecule type" value="Genomic_DNA"/>
</dbReference>
<dbReference type="Proteomes" id="UP001500582">
    <property type="component" value="Unassembled WGS sequence"/>
</dbReference>
<organism evidence="1 2">
    <name type="scientific">Mucilaginibacter gynuensis</name>
    <dbReference type="NCBI Taxonomy" id="1302236"/>
    <lineage>
        <taxon>Bacteria</taxon>
        <taxon>Pseudomonadati</taxon>
        <taxon>Bacteroidota</taxon>
        <taxon>Sphingobacteriia</taxon>
        <taxon>Sphingobacteriales</taxon>
        <taxon>Sphingobacteriaceae</taxon>
        <taxon>Mucilaginibacter</taxon>
    </lineage>
</organism>
<evidence type="ECO:0000313" key="2">
    <source>
        <dbReference type="Proteomes" id="UP001500582"/>
    </source>
</evidence>
<comment type="caution">
    <text evidence="1">The sequence shown here is derived from an EMBL/GenBank/DDBJ whole genome shotgun (WGS) entry which is preliminary data.</text>
</comment>
<evidence type="ECO:0008006" key="3">
    <source>
        <dbReference type="Google" id="ProtNLM"/>
    </source>
</evidence>
<name>A0ABP8GB86_9SPHI</name>
<accession>A0ABP8GB86</accession>
<gene>
    <name evidence="1" type="ORF">GCM10023149_20670</name>
</gene>
<dbReference type="RefSeq" id="WP_345210981.1">
    <property type="nucleotide sequence ID" value="NZ_BAABFT010000004.1"/>
</dbReference>
<evidence type="ECO:0000313" key="1">
    <source>
        <dbReference type="EMBL" id="GAA4321061.1"/>
    </source>
</evidence>
<sequence>MEVVLDQQQKPQGVFLPLDDWEQLKHVINRASDLYKLMDDLTHPDIFEMDAHAFAGYVAPIAQDAVHKALDQGLYFSYPSGNEDLPSTFIHEYKNGKKVLVKIDTQTGKEHFLKNL</sequence>
<proteinExistence type="predicted"/>